<evidence type="ECO:0000256" key="1">
    <source>
        <dbReference type="SAM" id="MobiDB-lite"/>
    </source>
</evidence>
<evidence type="ECO:0000313" key="2">
    <source>
        <dbReference type="EMBL" id="GFT46495.1"/>
    </source>
</evidence>
<comment type="caution">
    <text evidence="2">The sequence shown here is derived from an EMBL/GenBank/DDBJ whole genome shotgun (WGS) entry which is preliminary data.</text>
</comment>
<dbReference type="OrthoDB" id="10637984at2759"/>
<feature type="region of interest" description="Disordered" evidence="1">
    <location>
        <begin position="78"/>
        <end position="111"/>
    </location>
</feature>
<proteinExistence type="predicted"/>
<dbReference type="AlphaFoldDB" id="A0A8X6P1U0"/>
<sequence>MEAPTPGVSLAFRDERGGGSISSLRPPPSCLSPIDRRPQRLEDQVSHRLGSIEDGERHCDAGIPFVLASHLTLVEESSAVTPSSNPESFFSRGMDSSECRGGGDSDPPLPRDRMTSVVGMRAHNAASLIFLRSESMRHTRKCGRCPNLPPTS</sequence>
<feature type="compositionally biased region" description="Polar residues" evidence="1">
    <location>
        <begin position="78"/>
        <end position="88"/>
    </location>
</feature>
<gene>
    <name evidence="2" type="ORF">NPIL_600351</name>
</gene>
<evidence type="ECO:0000313" key="3">
    <source>
        <dbReference type="Proteomes" id="UP000887013"/>
    </source>
</evidence>
<dbReference type="Proteomes" id="UP000887013">
    <property type="component" value="Unassembled WGS sequence"/>
</dbReference>
<reference evidence="2" key="1">
    <citation type="submission" date="2020-08" db="EMBL/GenBank/DDBJ databases">
        <title>Multicomponent nature underlies the extraordinary mechanical properties of spider dragline silk.</title>
        <authorList>
            <person name="Kono N."/>
            <person name="Nakamura H."/>
            <person name="Mori M."/>
            <person name="Yoshida Y."/>
            <person name="Ohtoshi R."/>
            <person name="Malay A.D."/>
            <person name="Moran D.A.P."/>
            <person name="Tomita M."/>
            <person name="Numata K."/>
            <person name="Arakawa K."/>
        </authorList>
    </citation>
    <scope>NUCLEOTIDE SEQUENCE</scope>
</reference>
<accession>A0A8X6P1U0</accession>
<feature type="compositionally biased region" description="Basic and acidic residues" evidence="1">
    <location>
        <begin position="95"/>
        <end position="111"/>
    </location>
</feature>
<organism evidence="2 3">
    <name type="scientific">Nephila pilipes</name>
    <name type="common">Giant wood spider</name>
    <name type="synonym">Nephila maculata</name>
    <dbReference type="NCBI Taxonomy" id="299642"/>
    <lineage>
        <taxon>Eukaryota</taxon>
        <taxon>Metazoa</taxon>
        <taxon>Ecdysozoa</taxon>
        <taxon>Arthropoda</taxon>
        <taxon>Chelicerata</taxon>
        <taxon>Arachnida</taxon>
        <taxon>Araneae</taxon>
        <taxon>Araneomorphae</taxon>
        <taxon>Entelegynae</taxon>
        <taxon>Araneoidea</taxon>
        <taxon>Nephilidae</taxon>
        <taxon>Nephila</taxon>
    </lineage>
</organism>
<name>A0A8X6P1U0_NEPPI</name>
<feature type="region of interest" description="Disordered" evidence="1">
    <location>
        <begin position="1"/>
        <end position="39"/>
    </location>
</feature>
<keyword evidence="3" id="KW-1185">Reference proteome</keyword>
<protein>
    <submittedName>
        <fullName evidence="2">Uncharacterized protein</fullName>
    </submittedName>
</protein>
<dbReference type="EMBL" id="BMAW01015988">
    <property type="protein sequence ID" value="GFT46495.1"/>
    <property type="molecule type" value="Genomic_DNA"/>
</dbReference>